<name>X0WK26_9ZZZZ</name>
<evidence type="ECO:0000313" key="2">
    <source>
        <dbReference type="EMBL" id="GAG23587.1"/>
    </source>
</evidence>
<feature type="non-terminal residue" evidence="2">
    <location>
        <position position="1"/>
    </location>
</feature>
<comment type="caution">
    <text evidence="2">The sequence shown here is derived from an EMBL/GenBank/DDBJ whole genome shotgun (WGS) entry which is preliminary data.</text>
</comment>
<reference evidence="2" key="1">
    <citation type="journal article" date="2014" name="Front. Microbiol.">
        <title>High frequency of phylogenetically diverse reductive dehalogenase-homologous genes in deep subseafloor sedimentary metagenomes.</title>
        <authorList>
            <person name="Kawai M."/>
            <person name="Futagami T."/>
            <person name="Toyoda A."/>
            <person name="Takaki Y."/>
            <person name="Nishi S."/>
            <person name="Hori S."/>
            <person name="Arai W."/>
            <person name="Tsubouchi T."/>
            <person name="Morono Y."/>
            <person name="Uchiyama I."/>
            <person name="Ito T."/>
            <person name="Fujiyama A."/>
            <person name="Inagaki F."/>
            <person name="Takami H."/>
        </authorList>
    </citation>
    <scope>NUCLEOTIDE SEQUENCE</scope>
    <source>
        <strain evidence="2">Expedition CK06-06</strain>
    </source>
</reference>
<proteinExistence type="predicted"/>
<dbReference type="AlphaFoldDB" id="X0WK26"/>
<accession>X0WK26</accession>
<dbReference type="InterPro" id="IPR025595">
    <property type="entry name" value="PterinBD-DUF4346"/>
</dbReference>
<protein>
    <recommendedName>
        <fullName evidence="1">DUF4346 domain-containing protein</fullName>
    </recommendedName>
</protein>
<organism evidence="2">
    <name type="scientific">marine sediment metagenome</name>
    <dbReference type="NCBI Taxonomy" id="412755"/>
    <lineage>
        <taxon>unclassified sequences</taxon>
        <taxon>metagenomes</taxon>
        <taxon>ecological metagenomes</taxon>
    </lineage>
</organism>
<feature type="domain" description="DUF4346" evidence="1">
    <location>
        <begin position="87"/>
        <end position="165"/>
    </location>
</feature>
<dbReference type="Pfam" id="PF14251">
    <property type="entry name" value="PterinBD-DUF4346"/>
    <property type="match status" value="1"/>
</dbReference>
<dbReference type="EMBL" id="BARS01033229">
    <property type="protein sequence ID" value="GAG23587.1"/>
    <property type="molecule type" value="Genomic_DNA"/>
</dbReference>
<sequence length="176" mass="20127">RPEFALLLVTDVSVKCRGGIKEVVKSRDLAYVAKQKNAPPKGHGIEILMAKSRTANDIEIVGFKNIESLEIPSKEDNQLYSLDYEPDPKGSFTIWIDYHKQKIFVAHLEAGTNKPDLLLISSKARPIYEEILNRNLLTKIDHAFYMGRELERAEICLYLGKTYIQNKQTFSFEKPV</sequence>
<gene>
    <name evidence="2" type="ORF">S01H1_51496</name>
</gene>
<evidence type="ECO:0000259" key="1">
    <source>
        <dbReference type="Pfam" id="PF14251"/>
    </source>
</evidence>